<dbReference type="Proteomes" id="UP000499080">
    <property type="component" value="Unassembled WGS sequence"/>
</dbReference>
<protein>
    <submittedName>
        <fullName evidence="2">Uncharacterized protein</fullName>
    </submittedName>
</protein>
<keyword evidence="3" id="KW-1185">Reference proteome</keyword>
<organism evidence="2 3">
    <name type="scientific">Araneus ventricosus</name>
    <name type="common">Orbweaver spider</name>
    <name type="synonym">Epeira ventricosa</name>
    <dbReference type="NCBI Taxonomy" id="182803"/>
    <lineage>
        <taxon>Eukaryota</taxon>
        <taxon>Metazoa</taxon>
        <taxon>Ecdysozoa</taxon>
        <taxon>Arthropoda</taxon>
        <taxon>Chelicerata</taxon>
        <taxon>Arachnida</taxon>
        <taxon>Araneae</taxon>
        <taxon>Araneomorphae</taxon>
        <taxon>Entelegynae</taxon>
        <taxon>Araneoidea</taxon>
        <taxon>Araneidae</taxon>
        <taxon>Araneus</taxon>
    </lineage>
</organism>
<feature type="compositionally biased region" description="Polar residues" evidence="1">
    <location>
        <begin position="15"/>
        <end position="25"/>
    </location>
</feature>
<dbReference type="EMBL" id="BGPR01002276">
    <property type="protein sequence ID" value="GBM70823.1"/>
    <property type="molecule type" value="Genomic_DNA"/>
</dbReference>
<gene>
    <name evidence="2" type="ORF">AVEN_85490_1</name>
</gene>
<evidence type="ECO:0000313" key="2">
    <source>
        <dbReference type="EMBL" id="GBM70823.1"/>
    </source>
</evidence>
<evidence type="ECO:0000313" key="3">
    <source>
        <dbReference type="Proteomes" id="UP000499080"/>
    </source>
</evidence>
<dbReference type="AlphaFoldDB" id="A0A4Y2HZQ4"/>
<sequence>MNESTGLASEKVRQQVKSRVSASSRGDTDLGECCDFRLRKPVATADGTQTSSPAEFSGGSAWGRPRPRRQACLRSSPHLPRWVSLRKTPSAKLPFFLFHLIVSVGIPYVSLRRLSTRA</sequence>
<reference evidence="2 3" key="1">
    <citation type="journal article" date="2019" name="Sci. Rep.">
        <title>Orb-weaving spider Araneus ventricosus genome elucidates the spidroin gene catalogue.</title>
        <authorList>
            <person name="Kono N."/>
            <person name="Nakamura H."/>
            <person name="Ohtoshi R."/>
            <person name="Moran D.A.P."/>
            <person name="Shinohara A."/>
            <person name="Yoshida Y."/>
            <person name="Fujiwara M."/>
            <person name="Mori M."/>
            <person name="Tomita M."/>
            <person name="Arakawa K."/>
        </authorList>
    </citation>
    <scope>NUCLEOTIDE SEQUENCE [LARGE SCALE GENOMIC DNA]</scope>
</reference>
<accession>A0A4Y2HZQ4</accession>
<feature type="region of interest" description="Disordered" evidence="1">
    <location>
        <begin position="44"/>
        <end position="68"/>
    </location>
</feature>
<name>A0A4Y2HZQ4_ARAVE</name>
<feature type="region of interest" description="Disordered" evidence="1">
    <location>
        <begin position="1"/>
        <end position="31"/>
    </location>
</feature>
<comment type="caution">
    <text evidence="2">The sequence shown here is derived from an EMBL/GenBank/DDBJ whole genome shotgun (WGS) entry which is preliminary data.</text>
</comment>
<evidence type="ECO:0000256" key="1">
    <source>
        <dbReference type="SAM" id="MobiDB-lite"/>
    </source>
</evidence>
<proteinExistence type="predicted"/>